<organism evidence="2">
    <name type="scientific">Streptomyces haneummycinicus</name>
    <dbReference type="NCBI Taxonomy" id="3074435"/>
    <lineage>
        <taxon>Bacteria</taxon>
        <taxon>Bacillati</taxon>
        <taxon>Actinomycetota</taxon>
        <taxon>Actinomycetes</taxon>
        <taxon>Kitasatosporales</taxon>
        <taxon>Streptomycetaceae</taxon>
        <taxon>Streptomyces</taxon>
    </lineage>
</organism>
<geneLocation type="plasmid" evidence="2">
    <name>pKM77-8_1</name>
</geneLocation>
<keyword evidence="2" id="KW-0614">Plasmid</keyword>
<keyword evidence="1" id="KW-0472">Membrane</keyword>
<feature type="transmembrane region" description="Helical" evidence="1">
    <location>
        <begin position="12"/>
        <end position="35"/>
    </location>
</feature>
<reference evidence="2" key="1">
    <citation type="submission" date="2024-06" db="EMBL/GenBank/DDBJ databases">
        <authorList>
            <consortium name="consrtm"/>
            <person name="Uemura M."/>
            <person name="Terahara T."/>
        </authorList>
    </citation>
    <scope>NUCLEOTIDE SEQUENCE</scope>
    <source>
        <strain evidence="2">KM77-8</strain>
        <plasmid evidence="2">pKM77-8_1</plasmid>
    </source>
</reference>
<gene>
    <name evidence="2" type="ORF">SHKM778_95120</name>
</gene>
<evidence type="ECO:0000313" key="2">
    <source>
        <dbReference type="EMBL" id="BFO23124.1"/>
    </source>
</evidence>
<protein>
    <submittedName>
        <fullName evidence="2">Uncharacterized protein</fullName>
    </submittedName>
</protein>
<evidence type="ECO:0000256" key="1">
    <source>
        <dbReference type="SAM" id="Phobius"/>
    </source>
</evidence>
<accession>A0AAT9I021</accession>
<name>A0AAT9I021_9ACTN</name>
<keyword evidence="1" id="KW-1133">Transmembrane helix</keyword>
<reference evidence="2" key="2">
    <citation type="submission" date="2024-07" db="EMBL/GenBank/DDBJ databases">
        <title>Streptomyces haneummycinica sp. nov., a new antibiotic-producing actinobacterium isolated from marine sediment.</title>
        <authorList>
            <person name="Uemura M."/>
            <person name="Hamada M."/>
            <person name="Hirano S."/>
            <person name="Kobayashi K."/>
            <person name="Ohshiro T."/>
            <person name="Kobayashi T."/>
            <person name="Terahara T."/>
        </authorList>
    </citation>
    <scope>NUCLEOTIDE SEQUENCE</scope>
    <source>
        <strain evidence="2">KM77-8</strain>
        <plasmid evidence="2">pKM77-8_1</plasmid>
    </source>
</reference>
<dbReference type="AlphaFoldDB" id="A0AAT9I021"/>
<sequence>MEKAITDSVGGAASTLTQTLLPSAMVIGALVAWANHRRAAGSSLSQLGWVAVSTIFSISLLMAPQTWVNGIDSARNVGSSIAMNATSAGLGDGTKEPIDLGHGTTYGDNERDNMLRKSSDAVWRTYVVTPWCVVQFGSLEVCKEKGKEFWTRASTRRSARSGWPTTSVVTTSAATRIAGSTGTTRSAA</sequence>
<feature type="transmembrane region" description="Helical" evidence="1">
    <location>
        <begin position="47"/>
        <end position="67"/>
    </location>
</feature>
<keyword evidence="1" id="KW-0812">Transmembrane</keyword>
<proteinExistence type="predicted"/>
<dbReference type="EMBL" id="AP035769">
    <property type="protein sequence ID" value="BFO23124.1"/>
    <property type="molecule type" value="Genomic_DNA"/>
</dbReference>